<feature type="transmembrane region" description="Helical" evidence="5">
    <location>
        <begin position="90"/>
        <end position="117"/>
    </location>
</feature>
<dbReference type="InterPro" id="IPR025110">
    <property type="entry name" value="AMP-bd_C"/>
</dbReference>
<comment type="similarity">
    <text evidence="1">Belongs to the ATP-dependent AMP-binding enzyme family.</text>
</comment>
<evidence type="ECO:0000313" key="8">
    <source>
        <dbReference type="EMBL" id="KAK3267158.1"/>
    </source>
</evidence>
<dbReference type="FunFam" id="3.40.50.12780:FF:000013">
    <property type="entry name" value="Long-chain-fatty-acid--AMP ligase FadD32"/>
    <property type="match status" value="1"/>
</dbReference>
<feature type="domain" description="AMP-dependent synthetase/ligase" evidence="6">
    <location>
        <begin position="453"/>
        <end position="498"/>
    </location>
</feature>
<dbReference type="InterPro" id="IPR042099">
    <property type="entry name" value="ANL_N_sf"/>
</dbReference>
<dbReference type="Pfam" id="PF00501">
    <property type="entry name" value="AMP-binding"/>
    <property type="match status" value="2"/>
</dbReference>
<dbReference type="InterPro" id="IPR045851">
    <property type="entry name" value="AMP-bd_C_sf"/>
</dbReference>
<proteinExistence type="inferred from homology"/>
<evidence type="ECO:0000259" key="6">
    <source>
        <dbReference type="Pfam" id="PF00501"/>
    </source>
</evidence>
<dbReference type="AlphaFoldDB" id="A0AAE0FWX3"/>
<evidence type="ECO:0000259" key="7">
    <source>
        <dbReference type="Pfam" id="PF23024"/>
    </source>
</evidence>
<dbReference type="SUPFAM" id="SSF56801">
    <property type="entry name" value="Acetyl-CoA synthetase-like"/>
    <property type="match status" value="1"/>
</dbReference>
<dbReference type="GO" id="GO:0006631">
    <property type="term" value="P:fatty acid metabolic process"/>
    <property type="evidence" value="ECO:0007669"/>
    <property type="project" value="UniProtKB-KW"/>
</dbReference>
<keyword evidence="4" id="KW-0443">Lipid metabolism</keyword>
<evidence type="ECO:0000256" key="4">
    <source>
        <dbReference type="ARBA" id="ARBA00023098"/>
    </source>
</evidence>
<keyword evidence="9" id="KW-1185">Reference proteome</keyword>
<keyword evidence="5" id="KW-1133">Transmembrane helix</keyword>
<dbReference type="EMBL" id="LGRX02012584">
    <property type="protein sequence ID" value="KAK3267158.1"/>
    <property type="molecule type" value="Genomic_DNA"/>
</dbReference>
<evidence type="ECO:0000313" key="9">
    <source>
        <dbReference type="Proteomes" id="UP001190700"/>
    </source>
</evidence>
<protein>
    <recommendedName>
        <fullName evidence="10">AMP-dependent synthetase/ligase domain-containing protein</fullName>
    </recommendedName>
</protein>
<keyword evidence="3" id="KW-0276">Fatty acid metabolism</keyword>
<keyword evidence="2" id="KW-0436">Ligase</keyword>
<reference evidence="8 9" key="1">
    <citation type="journal article" date="2015" name="Genome Biol. Evol.">
        <title>Comparative Genomics of a Bacterivorous Green Alga Reveals Evolutionary Causalities and Consequences of Phago-Mixotrophic Mode of Nutrition.</title>
        <authorList>
            <person name="Burns J.A."/>
            <person name="Paasch A."/>
            <person name="Narechania A."/>
            <person name="Kim E."/>
        </authorList>
    </citation>
    <scope>NUCLEOTIDE SEQUENCE [LARGE SCALE GENOMIC DNA]</scope>
    <source>
        <strain evidence="8 9">PLY_AMNH</strain>
    </source>
</reference>
<feature type="domain" description="AMP-binding enzyme C-terminal" evidence="7">
    <location>
        <begin position="554"/>
        <end position="655"/>
    </location>
</feature>
<gene>
    <name evidence="8" type="ORF">CYMTET_24267</name>
</gene>
<feature type="domain" description="AMP-dependent synthetase/ligase" evidence="6">
    <location>
        <begin position="37"/>
        <end position="392"/>
    </location>
</feature>
<evidence type="ECO:0008006" key="10">
    <source>
        <dbReference type="Google" id="ProtNLM"/>
    </source>
</evidence>
<evidence type="ECO:0000256" key="1">
    <source>
        <dbReference type="ARBA" id="ARBA00006432"/>
    </source>
</evidence>
<dbReference type="InterPro" id="IPR000873">
    <property type="entry name" value="AMP-dep_synth/lig_dom"/>
</dbReference>
<evidence type="ECO:0000256" key="5">
    <source>
        <dbReference type="SAM" id="Phobius"/>
    </source>
</evidence>
<sequence length="758" mass="83756">MAECSVGTLAAKAAPSSSMSWSKDMDTTPTVVHAMHQWVARQPDKVAYTWVDQKGRKEQKLTYRDFSSMAITIADAMLGKWGLVKGDRVLLIYPIGLNFVVAFWACLRAGVVAVPLYPVRQLPFFWRLVEPAPGSVERDLVRLKNAVADCSPRAILTDAEYLRATMFMDAQAALRGQRLQWPAGLKWHSTDDADLLSSTSATQLQSGDCSTMPLPNPTDLAFIQYTSGSTAEPKGVMIQHSNLVANLTAAFSGLQVYPSDVLVTWLPQYHDLGLIGYFIDAIVVGASCVAFSPFTFVRRPHIWMQIMSTFKGTITSAPNFGYALAARKTLAEQVASLDLRHVRILMDAAEPVRQVHVDAFLKRHAPAGLPAHAYMPGYGLAEHVIFVTGLQHQRELSQRRPTFLDIRKDIFEEQSVVEVVSRTRTEEKREKAAETVAGDDGDAARLSNDDNVIQLVGCGRPFSTVEVLCVDQGTHQVVPEGRVGEVWITGPSVAKGYWGKPQLTAKNFEARLVSSVGDVADESCNKYDSRKFLRTGDLGFFHDDELFICGRQKDLIIIGGRNISPQDVERDVEESHEDLRRGCSAAFSIEEQGEERMVVVAEVRDGKWLPADYENIATAISATVQQYHKLVLHALLLLPPRSICKTTSGKIQRKRWFLNGHFAAVHAQGGAYRQLIKPSKSRAQDVTSTLIAFVTKLQRSSMTDLASGQGDTRAMSNIVIACTVAYITIWILEYYQAARGEDLIAPLGKSGTPDALYY</sequence>
<accession>A0AAE0FWX3</accession>
<dbReference type="PANTHER" id="PTHR22754">
    <property type="entry name" value="DISCO-INTERACTING PROTEIN 2 DIP2 -RELATED"/>
    <property type="match status" value="1"/>
</dbReference>
<dbReference type="PANTHER" id="PTHR22754:SF32">
    <property type="entry name" value="DISCO-INTERACTING PROTEIN 2"/>
    <property type="match status" value="1"/>
</dbReference>
<comment type="caution">
    <text evidence="8">The sequence shown here is derived from an EMBL/GenBank/DDBJ whole genome shotgun (WGS) entry which is preliminary data.</text>
</comment>
<keyword evidence="5" id="KW-0472">Membrane</keyword>
<dbReference type="GO" id="GO:0016874">
    <property type="term" value="F:ligase activity"/>
    <property type="evidence" value="ECO:0007669"/>
    <property type="project" value="UniProtKB-KW"/>
</dbReference>
<dbReference type="GO" id="GO:0008610">
    <property type="term" value="P:lipid biosynthetic process"/>
    <property type="evidence" value="ECO:0007669"/>
    <property type="project" value="InterPro"/>
</dbReference>
<organism evidence="8 9">
    <name type="scientific">Cymbomonas tetramitiformis</name>
    <dbReference type="NCBI Taxonomy" id="36881"/>
    <lineage>
        <taxon>Eukaryota</taxon>
        <taxon>Viridiplantae</taxon>
        <taxon>Chlorophyta</taxon>
        <taxon>Pyramimonadophyceae</taxon>
        <taxon>Pyramimonadales</taxon>
        <taxon>Pyramimonadaceae</taxon>
        <taxon>Cymbomonas</taxon>
    </lineage>
</organism>
<name>A0AAE0FWX3_9CHLO</name>
<keyword evidence="5" id="KW-0812">Transmembrane</keyword>
<evidence type="ECO:0000256" key="2">
    <source>
        <dbReference type="ARBA" id="ARBA00022598"/>
    </source>
</evidence>
<evidence type="ECO:0000256" key="3">
    <source>
        <dbReference type="ARBA" id="ARBA00022832"/>
    </source>
</evidence>
<dbReference type="InterPro" id="IPR040097">
    <property type="entry name" value="FAAL/FAAC"/>
</dbReference>
<dbReference type="CDD" id="cd05931">
    <property type="entry name" value="FAAL"/>
    <property type="match status" value="1"/>
</dbReference>
<dbReference type="Gene3D" id="3.30.300.30">
    <property type="match status" value="1"/>
</dbReference>
<dbReference type="Gene3D" id="3.40.50.12780">
    <property type="entry name" value="N-terminal domain of ligase-like"/>
    <property type="match status" value="1"/>
</dbReference>
<dbReference type="Pfam" id="PF23024">
    <property type="entry name" value="AMP-dom_DIP2-like"/>
    <property type="match status" value="1"/>
</dbReference>
<dbReference type="Proteomes" id="UP001190700">
    <property type="component" value="Unassembled WGS sequence"/>
</dbReference>